<name>A0A7W9WN36_CASDE</name>
<reference evidence="2 3" key="1">
    <citation type="submission" date="2020-08" db="EMBL/GenBank/DDBJ databases">
        <title>Genomic Encyclopedia of Type Strains, Phase IV (KMG-IV): sequencing the most valuable type-strain genomes for metagenomic binning, comparative biology and taxonomic classification.</title>
        <authorList>
            <person name="Goeker M."/>
        </authorList>
    </citation>
    <scope>NUCLEOTIDE SEQUENCE [LARGE SCALE GENOMIC DNA]</scope>
    <source>
        <strain evidence="2 3">DSM 12141</strain>
    </source>
</reference>
<accession>A0A7W9WN36</accession>
<dbReference type="RefSeq" id="WP_170288520.1">
    <property type="nucleotide sequence ID" value="NZ_JACHIB010000006.1"/>
</dbReference>
<dbReference type="EMBL" id="JACHIB010000006">
    <property type="protein sequence ID" value="MBB6083346.1"/>
    <property type="molecule type" value="Genomic_DNA"/>
</dbReference>
<protein>
    <submittedName>
        <fullName evidence="2">Uncharacterized protein</fullName>
    </submittedName>
</protein>
<dbReference type="Proteomes" id="UP000541136">
    <property type="component" value="Unassembled WGS sequence"/>
</dbReference>
<sequence length="45" mass="5057">MTTPKRVAWKDIVAPPLDWTAPKISDQDSESGENKQDQKEQGSDK</sequence>
<feature type="region of interest" description="Disordered" evidence="1">
    <location>
        <begin position="1"/>
        <end position="45"/>
    </location>
</feature>
<comment type="caution">
    <text evidence="2">The sequence shown here is derived from an EMBL/GenBank/DDBJ whole genome shotgun (WGS) entry which is preliminary data.</text>
</comment>
<feature type="compositionally biased region" description="Basic and acidic residues" evidence="1">
    <location>
        <begin position="32"/>
        <end position="45"/>
    </location>
</feature>
<evidence type="ECO:0000256" key="1">
    <source>
        <dbReference type="SAM" id="MobiDB-lite"/>
    </source>
</evidence>
<proteinExistence type="predicted"/>
<evidence type="ECO:0000313" key="2">
    <source>
        <dbReference type="EMBL" id="MBB6083346.1"/>
    </source>
</evidence>
<evidence type="ECO:0000313" key="3">
    <source>
        <dbReference type="Proteomes" id="UP000541136"/>
    </source>
</evidence>
<dbReference type="AlphaFoldDB" id="A0A7W9WN36"/>
<organism evidence="2 3">
    <name type="scientific">Castellaniella defragrans</name>
    <name type="common">Alcaligenes defragrans</name>
    <dbReference type="NCBI Taxonomy" id="75697"/>
    <lineage>
        <taxon>Bacteria</taxon>
        <taxon>Pseudomonadati</taxon>
        <taxon>Pseudomonadota</taxon>
        <taxon>Betaproteobacteria</taxon>
        <taxon>Burkholderiales</taxon>
        <taxon>Alcaligenaceae</taxon>
        <taxon>Castellaniella</taxon>
    </lineage>
</organism>
<gene>
    <name evidence="2" type="ORF">HNR28_001383</name>
</gene>